<keyword evidence="1" id="KW-0418">Kinase</keyword>
<gene>
    <name evidence="1" type="primary">anmK_3</name>
    <name evidence="1" type="ORF">GALL_55180</name>
</gene>
<sequence>MNKNIDQLYRIANKKERLIIGLMSGTSVDGLDVALCNFKGNGAETEIEILFFETVAFDDDFKKEIKSVFSKRNVDLEKVCLLNAWIADRHAAIINDCLKKWNIKNGDVDLIASHGQTIYHAPKILHGIDKFPNATLQIGDGDHLAVKTGIITVSDFRQKHVAAGGEGAPLAVYGDYFIFSKKAENRVMLNIGGIANFTYLPGNLNVDEVFSTDVGAGNTLMDAYVQKYFEGKYFDEDASIAKQGIVNENLLQALKDNGFFKNDFPKTTGPELFNLNFVDEAKEKSNTQNISNADTMATLNRFTADGIVDALKRSLTAKDFIVYTSGGGMHNDLLMQNIQQQLPNILFKNFSELKINPDAKEALLFAVLANECVCGGEIKLGKEKKGIPNVTMGKISFPW</sequence>
<dbReference type="EMBL" id="MLJW01000015">
    <property type="protein sequence ID" value="OIR13134.1"/>
    <property type="molecule type" value="Genomic_DNA"/>
</dbReference>
<dbReference type="GO" id="GO:0006040">
    <property type="term" value="P:amino sugar metabolic process"/>
    <property type="evidence" value="ECO:0007669"/>
    <property type="project" value="InterPro"/>
</dbReference>
<evidence type="ECO:0000313" key="1">
    <source>
        <dbReference type="EMBL" id="OIR13134.1"/>
    </source>
</evidence>
<reference evidence="1" key="1">
    <citation type="submission" date="2016-10" db="EMBL/GenBank/DDBJ databases">
        <title>Sequence of Gallionella enrichment culture.</title>
        <authorList>
            <person name="Poehlein A."/>
            <person name="Muehling M."/>
            <person name="Daniel R."/>
        </authorList>
    </citation>
    <scope>NUCLEOTIDE SEQUENCE</scope>
</reference>
<dbReference type="GO" id="GO:0016773">
    <property type="term" value="F:phosphotransferase activity, alcohol group as acceptor"/>
    <property type="evidence" value="ECO:0007669"/>
    <property type="project" value="InterPro"/>
</dbReference>
<keyword evidence="1" id="KW-0808">Transferase</keyword>
<dbReference type="CDD" id="cd24050">
    <property type="entry name" value="ASKHA_NBD_ANMK"/>
    <property type="match status" value="1"/>
</dbReference>
<dbReference type="Pfam" id="PF03702">
    <property type="entry name" value="AnmK"/>
    <property type="match status" value="1"/>
</dbReference>
<dbReference type="GO" id="GO:0009254">
    <property type="term" value="P:peptidoglycan turnover"/>
    <property type="evidence" value="ECO:0007669"/>
    <property type="project" value="InterPro"/>
</dbReference>
<dbReference type="AlphaFoldDB" id="A0A1J5TM99"/>
<dbReference type="InterPro" id="IPR005338">
    <property type="entry name" value="Anhydro_N_Ac-Mur_kinase"/>
</dbReference>
<organism evidence="1">
    <name type="scientific">mine drainage metagenome</name>
    <dbReference type="NCBI Taxonomy" id="410659"/>
    <lineage>
        <taxon>unclassified sequences</taxon>
        <taxon>metagenomes</taxon>
        <taxon>ecological metagenomes</taxon>
    </lineage>
</organism>
<dbReference type="EC" id="2.7.1.170" evidence="1"/>
<comment type="caution">
    <text evidence="1">The sequence shown here is derived from an EMBL/GenBank/DDBJ whole genome shotgun (WGS) entry which is preliminary data.</text>
</comment>
<protein>
    <submittedName>
        <fullName evidence="1">Anhydro-N-acetylmuramic acid kinase</fullName>
        <ecNumber evidence="1">2.7.1.170</ecNumber>
    </submittedName>
</protein>
<dbReference type="SUPFAM" id="SSF53067">
    <property type="entry name" value="Actin-like ATPase domain"/>
    <property type="match status" value="1"/>
</dbReference>
<proteinExistence type="predicted"/>
<dbReference type="GO" id="GO:0005524">
    <property type="term" value="F:ATP binding"/>
    <property type="evidence" value="ECO:0007669"/>
    <property type="project" value="InterPro"/>
</dbReference>
<dbReference type="NCBIfam" id="NF007149">
    <property type="entry name" value="PRK09585.3-4"/>
    <property type="match status" value="1"/>
</dbReference>
<dbReference type="PANTHER" id="PTHR30605:SF0">
    <property type="entry name" value="ANHYDRO-N-ACETYLMURAMIC ACID KINASE"/>
    <property type="match status" value="1"/>
</dbReference>
<dbReference type="GO" id="GO:0016301">
    <property type="term" value="F:kinase activity"/>
    <property type="evidence" value="ECO:0007669"/>
    <property type="project" value="UniProtKB-KW"/>
</dbReference>
<accession>A0A1J5TM99</accession>
<dbReference type="Gene3D" id="3.30.420.40">
    <property type="match status" value="2"/>
</dbReference>
<dbReference type="InterPro" id="IPR043129">
    <property type="entry name" value="ATPase_NBD"/>
</dbReference>
<dbReference type="PANTHER" id="PTHR30605">
    <property type="entry name" value="ANHYDRO-N-ACETYLMURAMIC ACID KINASE"/>
    <property type="match status" value="1"/>
</dbReference>
<name>A0A1J5TM99_9ZZZZ</name>